<dbReference type="EMBL" id="RZTZ01000006">
    <property type="protein sequence ID" value="RVT60739.1"/>
    <property type="molecule type" value="Genomic_DNA"/>
</dbReference>
<proteinExistence type="predicted"/>
<dbReference type="Proteomes" id="UP000288024">
    <property type="component" value="Unassembled WGS sequence"/>
</dbReference>
<feature type="region of interest" description="Disordered" evidence="1">
    <location>
        <begin position="25"/>
        <end position="55"/>
    </location>
</feature>
<feature type="compositionally biased region" description="Polar residues" evidence="1">
    <location>
        <begin position="25"/>
        <end position="38"/>
    </location>
</feature>
<evidence type="ECO:0000256" key="2">
    <source>
        <dbReference type="SAM" id="SignalP"/>
    </source>
</evidence>
<dbReference type="AlphaFoldDB" id="A0A437K8U6"/>
<keyword evidence="4" id="KW-1185">Reference proteome</keyword>
<evidence type="ECO:0000256" key="1">
    <source>
        <dbReference type="SAM" id="MobiDB-lite"/>
    </source>
</evidence>
<evidence type="ECO:0000313" key="3">
    <source>
        <dbReference type="EMBL" id="RVT60739.1"/>
    </source>
</evidence>
<accession>A0A437K8U6</accession>
<evidence type="ECO:0008006" key="5">
    <source>
        <dbReference type="Google" id="ProtNLM"/>
    </source>
</evidence>
<organism evidence="3 4">
    <name type="scientific">Niallia taxi</name>
    <dbReference type="NCBI Taxonomy" id="2499688"/>
    <lineage>
        <taxon>Bacteria</taxon>
        <taxon>Bacillati</taxon>
        <taxon>Bacillota</taxon>
        <taxon>Bacilli</taxon>
        <taxon>Bacillales</taxon>
        <taxon>Bacillaceae</taxon>
        <taxon>Niallia</taxon>
    </lineage>
</organism>
<dbReference type="RefSeq" id="WP_127739210.1">
    <property type="nucleotide sequence ID" value="NZ_RZTZ01000006.1"/>
</dbReference>
<name>A0A437K8U6_9BACI</name>
<feature type="chain" id="PRO_5039656594" description="Lipoprotein" evidence="2">
    <location>
        <begin position="19"/>
        <end position="187"/>
    </location>
</feature>
<feature type="signal peptide" evidence="2">
    <location>
        <begin position="1"/>
        <end position="18"/>
    </location>
</feature>
<evidence type="ECO:0000313" key="4">
    <source>
        <dbReference type="Proteomes" id="UP000288024"/>
    </source>
</evidence>
<keyword evidence="2" id="KW-0732">Signal</keyword>
<reference evidence="3 4" key="1">
    <citation type="submission" date="2019-01" db="EMBL/GenBank/DDBJ databases">
        <title>Bacillus sp. M5HDSG1-1, whole genome shotgun sequence.</title>
        <authorList>
            <person name="Tuo L."/>
        </authorList>
    </citation>
    <scope>NUCLEOTIDE SEQUENCE [LARGE SCALE GENOMIC DNA]</scope>
    <source>
        <strain evidence="3 4">M5HDSG1-1</strain>
    </source>
</reference>
<dbReference type="PROSITE" id="PS51257">
    <property type="entry name" value="PROKAR_LIPOPROTEIN"/>
    <property type="match status" value="1"/>
</dbReference>
<comment type="caution">
    <text evidence="3">The sequence shown here is derived from an EMBL/GenBank/DDBJ whole genome shotgun (WGS) entry which is preliminary data.</text>
</comment>
<gene>
    <name evidence="3" type="ORF">EM808_15945</name>
</gene>
<sequence length="187" mass="21296">MKKASFYIGLATMVLTMAACSNPTGDTVEKSNLTSTTSEQKDINQETKNSTVSKQDKINHSNANQSIENNKPDKANTVIDMENYLNTHYVIENTHYITDSWKSENTGKINYTVKILPNNKEFGQEINEIFKDGIPYDDVRTAAMFEIAERIMNELPEVNDTIHIDSVNWVSNINEFQVMLIQDYENS</sequence>
<protein>
    <recommendedName>
        <fullName evidence="5">Lipoprotein</fullName>
    </recommendedName>
</protein>